<organism evidence="1 2">
    <name type="scientific">Crepidotus variabilis</name>
    <dbReference type="NCBI Taxonomy" id="179855"/>
    <lineage>
        <taxon>Eukaryota</taxon>
        <taxon>Fungi</taxon>
        <taxon>Dikarya</taxon>
        <taxon>Basidiomycota</taxon>
        <taxon>Agaricomycotina</taxon>
        <taxon>Agaricomycetes</taxon>
        <taxon>Agaricomycetidae</taxon>
        <taxon>Agaricales</taxon>
        <taxon>Agaricineae</taxon>
        <taxon>Crepidotaceae</taxon>
        <taxon>Crepidotus</taxon>
    </lineage>
</organism>
<name>A0A9P6JHY9_9AGAR</name>
<keyword evidence="2" id="KW-1185">Reference proteome</keyword>
<proteinExistence type="predicted"/>
<comment type="caution">
    <text evidence="1">The sequence shown here is derived from an EMBL/GenBank/DDBJ whole genome shotgun (WGS) entry which is preliminary data.</text>
</comment>
<dbReference type="AlphaFoldDB" id="A0A9P6JHY9"/>
<evidence type="ECO:0000313" key="2">
    <source>
        <dbReference type="Proteomes" id="UP000807306"/>
    </source>
</evidence>
<reference evidence="1" key="1">
    <citation type="submission" date="2020-11" db="EMBL/GenBank/DDBJ databases">
        <authorList>
            <consortium name="DOE Joint Genome Institute"/>
            <person name="Ahrendt S."/>
            <person name="Riley R."/>
            <person name="Andreopoulos W."/>
            <person name="Labutti K."/>
            <person name="Pangilinan J."/>
            <person name="Ruiz-Duenas F.J."/>
            <person name="Barrasa J.M."/>
            <person name="Sanchez-Garcia M."/>
            <person name="Camarero S."/>
            <person name="Miyauchi S."/>
            <person name="Serrano A."/>
            <person name="Linde D."/>
            <person name="Babiker R."/>
            <person name="Drula E."/>
            <person name="Ayuso-Fernandez I."/>
            <person name="Pacheco R."/>
            <person name="Padilla G."/>
            <person name="Ferreira P."/>
            <person name="Barriuso J."/>
            <person name="Kellner H."/>
            <person name="Castanera R."/>
            <person name="Alfaro M."/>
            <person name="Ramirez L."/>
            <person name="Pisabarro A.G."/>
            <person name="Kuo A."/>
            <person name="Tritt A."/>
            <person name="Lipzen A."/>
            <person name="He G."/>
            <person name="Yan M."/>
            <person name="Ng V."/>
            <person name="Cullen D."/>
            <person name="Martin F."/>
            <person name="Rosso M.-N."/>
            <person name="Henrissat B."/>
            <person name="Hibbett D."/>
            <person name="Martinez A.T."/>
            <person name="Grigoriev I.V."/>
        </authorList>
    </citation>
    <scope>NUCLEOTIDE SEQUENCE</scope>
    <source>
        <strain evidence="1">CBS 506.95</strain>
    </source>
</reference>
<accession>A0A9P6JHY9</accession>
<gene>
    <name evidence="1" type="ORF">CPB83DRAFT_841099</name>
</gene>
<protein>
    <submittedName>
        <fullName evidence="1">Uncharacterized protein</fullName>
    </submittedName>
</protein>
<evidence type="ECO:0000313" key="1">
    <source>
        <dbReference type="EMBL" id="KAF9521645.1"/>
    </source>
</evidence>
<dbReference type="Proteomes" id="UP000807306">
    <property type="component" value="Unassembled WGS sequence"/>
</dbReference>
<sequence length="164" mass="18703">MMHQRPNMLGDETEYPLYTCPRLRYDRVVSIVEKVKWECINIDDSINDGCGNGVAAPKIIQQIHDNMPIPPIVLSRINDATSVRIRANNYLVTSISDSWYECSICVYGADVLRALKEYFVPGGFEDWTDVLGICDREVLVIQYDIMAFNYLEGLASHCQEVFDT</sequence>
<dbReference type="EMBL" id="MU158007">
    <property type="protein sequence ID" value="KAF9521645.1"/>
    <property type="molecule type" value="Genomic_DNA"/>
</dbReference>